<sequence length="189" mass="21571">MSNVFNISDLLKIHQEEVIADPKVVEMDPMKSIEALLGNLERVCDDIHTSVRKFAEDSVGSVVRLSKRAGTEDYIRKQLVHLQILSMNKAKKLSTRQLADFIKKAYWRIEQAERRIVRNLDKIGQEYGYDERQAAEEKALAEVDQGKVVNLPIAQDTKFNMNTLSPYDRIYRNSVDNPQNGEAGTDFGD</sequence>
<dbReference type="Proteomes" id="UP000223363">
    <property type="component" value="Segment"/>
</dbReference>
<gene>
    <name evidence="1" type="ORF">2050HW_00035</name>
</gene>
<name>A0A289ZVH4_9CAUD</name>
<evidence type="ECO:0000313" key="2">
    <source>
        <dbReference type="Proteomes" id="UP000223363"/>
    </source>
</evidence>
<reference evidence="2" key="1">
    <citation type="submission" date="2017-06" db="EMBL/GenBank/DDBJ databases">
        <authorList>
            <person name="Zhao X."/>
        </authorList>
    </citation>
    <scope>NUCLEOTIDE SEQUENCE [LARGE SCALE GENOMIC DNA]</scope>
</reference>
<accession>A0A289ZVH4</accession>
<organism evidence="1 2">
    <name type="scientific">Serratia phage vB_SmaM_ 2050HW</name>
    <dbReference type="NCBI Taxonomy" id="2024252"/>
    <lineage>
        <taxon>Viruses</taxon>
        <taxon>Duplodnaviria</taxon>
        <taxon>Heunggongvirae</taxon>
        <taxon>Uroviricota</taxon>
        <taxon>Caudoviricetes</taxon>
        <taxon>Chimalliviridae</taxon>
        <taxon>Moabitevirus</taxon>
        <taxon>Moabitevirus mv2050HW</taxon>
    </lineage>
</organism>
<protein>
    <submittedName>
        <fullName evidence="1">Uncharacterized protein</fullName>
    </submittedName>
</protein>
<evidence type="ECO:0000313" key="1">
    <source>
        <dbReference type="EMBL" id="ATA65370.1"/>
    </source>
</evidence>
<keyword evidence="2" id="KW-1185">Reference proteome</keyword>
<dbReference type="EMBL" id="MF285618">
    <property type="protein sequence ID" value="ATA65370.1"/>
    <property type="molecule type" value="Genomic_DNA"/>
</dbReference>
<proteinExistence type="predicted"/>